<protein>
    <submittedName>
        <fullName evidence="2">NEQ355</fullName>
    </submittedName>
</protein>
<dbReference type="InterPro" id="IPR038767">
    <property type="entry name" value="PF0610-like"/>
</dbReference>
<dbReference type="AlphaFoldDB" id="Q74N04"/>
<dbReference type="SUPFAM" id="SSF46785">
    <property type="entry name" value="Winged helix' DNA-binding domain"/>
    <property type="match status" value="1"/>
</dbReference>
<gene>
    <name evidence="2" type="ordered locus">NEQ355</name>
</gene>
<accession>Q74N04</accession>
<sequence>MLRHNITLQEFIEAIDGNCISIEHLAKTLDIDLKLAYKLLEKSIKILKRKGKKIKIYKAQCKKCGFVFDRLNPTKCPRCGSMWIEREIICVK</sequence>
<name>Q74N04_NANEQ</name>
<dbReference type="PANTHER" id="PTHR40663:SF2">
    <property type="entry name" value="TRANSCRIPTIONAL REGULATOR"/>
    <property type="match status" value="1"/>
</dbReference>
<keyword evidence="3" id="KW-1185">Reference proteome</keyword>
<proteinExistence type="predicted"/>
<evidence type="ECO:0000313" key="2">
    <source>
        <dbReference type="EMBL" id="AAR39205.1"/>
    </source>
</evidence>
<dbReference type="InterPro" id="IPR036390">
    <property type="entry name" value="WH_DNA-bd_sf"/>
</dbReference>
<dbReference type="KEGG" id="neq:NEQ355"/>
<dbReference type="Pfam" id="PF23470">
    <property type="entry name" value="Zn_ribbon_PF0610"/>
    <property type="match status" value="1"/>
</dbReference>
<dbReference type="PANTHER" id="PTHR40663">
    <property type="match status" value="1"/>
</dbReference>
<evidence type="ECO:0000313" key="3">
    <source>
        <dbReference type="Proteomes" id="UP000000578"/>
    </source>
</evidence>
<dbReference type="EnsemblBacteria" id="AAR39205">
    <property type="protein sequence ID" value="AAR39205"/>
    <property type="gene ID" value="NEQ355"/>
</dbReference>
<dbReference type="InterPro" id="IPR057022">
    <property type="entry name" value="PF0610-like_Zn_ribbon_C"/>
</dbReference>
<dbReference type="HOGENOM" id="CLU_162441_0_0_2"/>
<reference evidence="2 3" key="1">
    <citation type="journal article" date="2003" name="Proc. Natl. Acad. Sci. U.S.A.">
        <title>The genome of Nanoarchaeum equitans: insights into early archaeal evolution and derived parasitism.</title>
        <authorList>
            <person name="Waters E."/>
            <person name="Hohn M.J."/>
            <person name="Ahel I."/>
            <person name="Graham D.E."/>
            <person name="Adams M.D."/>
            <person name="Barnstead M."/>
            <person name="Beeson K.Y."/>
            <person name="Bibbs L."/>
            <person name="Bolanos R."/>
            <person name="Keller M."/>
            <person name="Kretz K."/>
            <person name="Lin X."/>
            <person name="Mathur E."/>
            <person name="Ni J."/>
            <person name="Podar M."/>
            <person name="Richardson T."/>
            <person name="Sutton G.G."/>
            <person name="Simon M."/>
            <person name="Soll D."/>
            <person name="Stetter K.O."/>
            <person name="Short J.M."/>
            <person name="Noordewier M."/>
        </authorList>
    </citation>
    <scope>NUCLEOTIDE SEQUENCE [LARGE SCALE GENOMIC DNA]</scope>
    <source>
        <strain evidence="2 3">Kin4-M</strain>
    </source>
</reference>
<dbReference type="EMBL" id="AE017199">
    <property type="protein sequence ID" value="AAR39205.1"/>
    <property type="molecule type" value="Genomic_DNA"/>
</dbReference>
<feature type="domain" description="PF0610-like rubredoxin-like zinc beta-ribbon C-terminal" evidence="1">
    <location>
        <begin position="59"/>
        <end position="85"/>
    </location>
</feature>
<organism evidence="2 3">
    <name type="scientific">Nanoarchaeum equitans (strain Kin4-M)</name>
    <dbReference type="NCBI Taxonomy" id="228908"/>
    <lineage>
        <taxon>Archaea</taxon>
        <taxon>Nanobdellota</taxon>
        <taxon>Candidatus Nanoarchaeia</taxon>
        <taxon>Nanoarchaeales</taxon>
        <taxon>Nanoarchaeaceae</taxon>
        <taxon>Nanoarchaeum</taxon>
    </lineage>
</organism>
<evidence type="ECO:0000259" key="1">
    <source>
        <dbReference type="Pfam" id="PF23470"/>
    </source>
</evidence>
<dbReference type="BioCyc" id="NEQU228908:GJB6-382-MONOMER"/>
<dbReference type="Proteomes" id="UP000000578">
    <property type="component" value="Chromosome"/>
</dbReference>